<evidence type="ECO:0000256" key="3">
    <source>
        <dbReference type="ARBA" id="ARBA00022840"/>
    </source>
</evidence>
<organism evidence="5 6">
    <name type="scientific">Aquicella lusitana</name>
    <dbReference type="NCBI Taxonomy" id="254246"/>
    <lineage>
        <taxon>Bacteria</taxon>
        <taxon>Pseudomonadati</taxon>
        <taxon>Pseudomonadota</taxon>
        <taxon>Gammaproteobacteria</taxon>
        <taxon>Legionellales</taxon>
        <taxon>Coxiellaceae</taxon>
        <taxon>Aquicella</taxon>
    </lineage>
</organism>
<sequence>MTNERPVIEIKNMKTRLGNTWVHKDINLTVERGEILGIVGGSGSGKTTLLREILGLTQPTSGTIRVFGEDVIHASPEKILAIQHRWGVLFQQNALFSSLTLLENVAFPLHEHTNLDAETIKKLALLKILMAGLSEKDAIKYPSELSGGMQKRAGLARAIVMDPELLFLDEPTSGLDPTTAAGFDELILNLQSTMGLTIVMITHDLDSLWKIANRVAFLGEGVVLSVDTMPNLIKNPNPLIQAFFNGPRGRIAMEAHAHGNQG</sequence>
<dbReference type="InterPro" id="IPR003593">
    <property type="entry name" value="AAA+_ATPase"/>
</dbReference>
<dbReference type="InterPro" id="IPR003439">
    <property type="entry name" value="ABC_transporter-like_ATP-bd"/>
</dbReference>
<gene>
    <name evidence="5" type="ORF">C8D86_10693</name>
</gene>
<evidence type="ECO:0000313" key="6">
    <source>
        <dbReference type="Proteomes" id="UP000254720"/>
    </source>
</evidence>
<accession>A0A370GQT8</accession>
<dbReference type="EMBL" id="QQAX01000006">
    <property type="protein sequence ID" value="RDI46085.1"/>
    <property type="molecule type" value="Genomic_DNA"/>
</dbReference>
<name>A0A370GQT8_9COXI</name>
<dbReference type="Gene3D" id="3.40.50.300">
    <property type="entry name" value="P-loop containing nucleotide triphosphate hydrolases"/>
    <property type="match status" value="1"/>
</dbReference>
<comment type="caution">
    <text evidence="5">The sequence shown here is derived from an EMBL/GenBank/DDBJ whole genome shotgun (WGS) entry which is preliminary data.</text>
</comment>
<dbReference type="PROSITE" id="PS50893">
    <property type="entry name" value="ABC_TRANSPORTER_2"/>
    <property type="match status" value="1"/>
</dbReference>
<keyword evidence="6" id="KW-1185">Reference proteome</keyword>
<dbReference type="PANTHER" id="PTHR43023:SF3">
    <property type="entry name" value="PROTEIN TRIGALACTOSYLDIACYLGLYCEROL 3, CHLOROPLASTIC"/>
    <property type="match status" value="1"/>
</dbReference>
<dbReference type="GO" id="GO:0016887">
    <property type="term" value="F:ATP hydrolysis activity"/>
    <property type="evidence" value="ECO:0007669"/>
    <property type="project" value="InterPro"/>
</dbReference>
<dbReference type="OrthoDB" id="9802264at2"/>
<evidence type="ECO:0000256" key="1">
    <source>
        <dbReference type="ARBA" id="ARBA00022448"/>
    </source>
</evidence>
<evidence type="ECO:0000313" key="5">
    <source>
        <dbReference type="EMBL" id="RDI46085.1"/>
    </source>
</evidence>
<keyword evidence="3 5" id="KW-0067">ATP-binding</keyword>
<keyword evidence="1" id="KW-0813">Transport</keyword>
<dbReference type="InterPro" id="IPR017871">
    <property type="entry name" value="ABC_transporter-like_CS"/>
</dbReference>
<dbReference type="SUPFAM" id="SSF52540">
    <property type="entry name" value="P-loop containing nucleoside triphosphate hydrolases"/>
    <property type="match status" value="1"/>
</dbReference>
<reference evidence="5 6" key="1">
    <citation type="submission" date="2018-07" db="EMBL/GenBank/DDBJ databases">
        <title>Genomic Encyclopedia of Type Strains, Phase IV (KMG-IV): sequencing the most valuable type-strain genomes for metagenomic binning, comparative biology and taxonomic classification.</title>
        <authorList>
            <person name="Goeker M."/>
        </authorList>
    </citation>
    <scope>NUCLEOTIDE SEQUENCE [LARGE SCALE GENOMIC DNA]</scope>
    <source>
        <strain evidence="5 6">DSM 16500</strain>
    </source>
</reference>
<evidence type="ECO:0000259" key="4">
    <source>
        <dbReference type="PROSITE" id="PS50893"/>
    </source>
</evidence>
<dbReference type="GO" id="GO:0005524">
    <property type="term" value="F:ATP binding"/>
    <property type="evidence" value="ECO:0007669"/>
    <property type="project" value="UniProtKB-KW"/>
</dbReference>
<dbReference type="PROSITE" id="PS00211">
    <property type="entry name" value="ABC_TRANSPORTER_1"/>
    <property type="match status" value="1"/>
</dbReference>
<dbReference type="InterPro" id="IPR027417">
    <property type="entry name" value="P-loop_NTPase"/>
</dbReference>
<evidence type="ECO:0000256" key="2">
    <source>
        <dbReference type="ARBA" id="ARBA00022741"/>
    </source>
</evidence>
<dbReference type="Proteomes" id="UP000254720">
    <property type="component" value="Unassembled WGS sequence"/>
</dbReference>
<dbReference type="CDD" id="cd03261">
    <property type="entry name" value="ABC_Org_Solvent_Resistant"/>
    <property type="match status" value="1"/>
</dbReference>
<dbReference type="SMART" id="SM00382">
    <property type="entry name" value="AAA"/>
    <property type="match status" value="1"/>
</dbReference>
<dbReference type="PANTHER" id="PTHR43023">
    <property type="entry name" value="PROTEIN TRIGALACTOSYLDIACYLGLYCEROL 3, CHLOROPLASTIC"/>
    <property type="match status" value="1"/>
</dbReference>
<dbReference type="AlphaFoldDB" id="A0A370GQT8"/>
<proteinExistence type="predicted"/>
<protein>
    <submittedName>
        <fullName evidence="5">Phospholipid/cholesterol/gamma-HCH transport system ATP-binding protein</fullName>
    </submittedName>
</protein>
<keyword evidence="2" id="KW-0547">Nucleotide-binding</keyword>
<dbReference type="Pfam" id="PF00005">
    <property type="entry name" value="ABC_tran"/>
    <property type="match status" value="1"/>
</dbReference>
<feature type="domain" description="ABC transporter" evidence="4">
    <location>
        <begin position="8"/>
        <end position="245"/>
    </location>
</feature>